<evidence type="ECO:0000256" key="3">
    <source>
        <dbReference type="ARBA" id="ARBA00022729"/>
    </source>
</evidence>
<proteinExistence type="inferred from homology"/>
<dbReference type="AlphaFoldDB" id="A0A854C2X9"/>
<comment type="subcellular location">
    <subcellularLocation>
        <location evidence="1">Cell outer membrane</location>
    </subcellularLocation>
</comment>
<dbReference type="InterPro" id="IPR033985">
    <property type="entry name" value="SusD-like_N"/>
</dbReference>
<keyword evidence="3 6" id="KW-0732">Signal</keyword>
<comment type="caution">
    <text evidence="9">The sequence shown here is derived from an EMBL/GenBank/DDBJ whole genome shotgun (WGS) entry which is preliminary data.</text>
</comment>
<feature type="domain" description="RagB/SusD" evidence="7">
    <location>
        <begin position="287"/>
        <end position="593"/>
    </location>
</feature>
<feature type="signal peptide" evidence="6">
    <location>
        <begin position="1"/>
        <end position="19"/>
    </location>
</feature>
<dbReference type="PROSITE" id="PS51257">
    <property type="entry name" value="PROKAR_LIPOPROTEIN"/>
    <property type="match status" value="1"/>
</dbReference>
<protein>
    <submittedName>
        <fullName evidence="9">RagB/SusD family nutrient uptake outer membrane protein</fullName>
    </submittedName>
</protein>
<dbReference type="Gene3D" id="1.25.40.390">
    <property type="match status" value="1"/>
</dbReference>
<dbReference type="RefSeq" id="WP_204397241.1">
    <property type="nucleotide sequence ID" value="NZ_CATYUK010000006.1"/>
</dbReference>
<evidence type="ECO:0000313" key="9">
    <source>
        <dbReference type="EMBL" id="OKZ11610.1"/>
    </source>
</evidence>
<feature type="chain" id="PRO_5032961227" evidence="6">
    <location>
        <begin position="20"/>
        <end position="593"/>
    </location>
</feature>
<evidence type="ECO:0000259" key="7">
    <source>
        <dbReference type="Pfam" id="PF07980"/>
    </source>
</evidence>
<name>A0A854C2X9_9BACT</name>
<gene>
    <name evidence="9" type="ORF">BHV76_03795</name>
</gene>
<organism evidence="9 10">
    <name type="scientific">Phocaeicola plebeius</name>
    <dbReference type="NCBI Taxonomy" id="310297"/>
    <lineage>
        <taxon>Bacteria</taxon>
        <taxon>Pseudomonadati</taxon>
        <taxon>Bacteroidota</taxon>
        <taxon>Bacteroidia</taxon>
        <taxon>Bacteroidales</taxon>
        <taxon>Bacteroidaceae</taxon>
        <taxon>Phocaeicola</taxon>
    </lineage>
</organism>
<evidence type="ECO:0000256" key="4">
    <source>
        <dbReference type="ARBA" id="ARBA00023136"/>
    </source>
</evidence>
<sequence length="593" mass="67585">MKIIKYALCAFLFGGLVSACNFLDKEPYKLSPEKYFNNAAEAESFLTGVYAILGQSTFYGDNFMYLAGGDDLQHYGGTSTRQPADKGLICANTVSSDPAVTGMWYTLYSGINRANMFLENVDRATDLTDEKKAQYIAEARFLRAFYYFTLVQNWGDVPFKTESTNTVVDLSLPRTDRDKIYDFIVTEMSEVADGEHAGLLHASELGYKPGRVSRSAAWGILARVYLFRAGEYHRMKTQPSGKETEYFAKASEYAQKVMNEGHDLVDNYWDVFIDLCSDQYNSTGKYESIWEVEFAGGNQTDVKAAGRWGNNVGLEGPDLSNNSDVVGKNDPGYSYQFIFATPKLFDLYTANGDYERFYWNLAPFKYVEKDNKSKVSVTGRYFVKGSMRKILDEFHNWGEKTYSYGEYTGTAENYHQVGDFENPSEVKDKGRACAKYRREYEADKKDKNYTCINFPILRYSDVLLMIAEAENEVNGGPNELAYRCINMVRSRAGISTLSGLDQTGFRQAVKDERAMELCFEFTRRYDLIRWGEFVTNMHEMVNVALSAGDEWKQVQTNSVHNYFKNVTEAYNYFPIPDQEMSVNKAITENNPGW</sequence>
<keyword evidence="4" id="KW-0472">Membrane</keyword>
<comment type="similarity">
    <text evidence="2">Belongs to the SusD family.</text>
</comment>
<evidence type="ECO:0000256" key="2">
    <source>
        <dbReference type="ARBA" id="ARBA00006275"/>
    </source>
</evidence>
<keyword evidence="5" id="KW-0998">Cell outer membrane</keyword>
<dbReference type="GO" id="GO:0009279">
    <property type="term" value="C:cell outer membrane"/>
    <property type="evidence" value="ECO:0007669"/>
    <property type="project" value="UniProtKB-SubCell"/>
</dbReference>
<dbReference type="InterPro" id="IPR012944">
    <property type="entry name" value="SusD_RagB_dom"/>
</dbReference>
<reference evidence="9 10" key="1">
    <citation type="journal article" date="2016" name="Nat. Biotechnol.">
        <title>Measurement of bacterial replication rates in microbial communities.</title>
        <authorList>
            <person name="Brown C.T."/>
            <person name="Olm M.R."/>
            <person name="Thomas B.C."/>
            <person name="Banfield J.F."/>
        </authorList>
    </citation>
    <scope>NUCLEOTIDE SEQUENCE [LARGE SCALE GENOMIC DNA]</scope>
    <source>
        <strain evidence="9">45_130</strain>
    </source>
</reference>
<evidence type="ECO:0000313" key="10">
    <source>
        <dbReference type="Proteomes" id="UP000186685"/>
    </source>
</evidence>
<feature type="domain" description="SusD-like N-terminal" evidence="8">
    <location>
        <begin position="21"/>
        <end position="226"/>
    </location>
</feature>
<evidence type="ECO:0000259" key="8">
    <source>
        <dbReference type="Pfam" id="PF14322"/>
    </source>
</evidence>
<dbReference type="EMBL" id="MNQR01000012">
    <property type="protein sequence ID" value="OKZ11610.1"/>
    <property type="molecule type" value="Genomic_DNA"/>
</dbReference>
<dbReference type="Pfam" id="PF14322">
    <property type="entry name" value="SusD-like_3"/>
    <property type="match status" value="1"/>
</dbReference>
<dbReference type="Pfam" id="PF07980">
    <property type="entry name" value="SusD_RagB"/>
    <property type="match status" value="1"/>
</dbReference>
<evidence type="ECO:0000256" key="1">
    <source>
        <dbReference type="ARBA" id="ARBA00004442"/>
    </source>
</evidence>
<dbReference type="SUPFAM" id="SSF48452">
    <property type="entry name" value="TPR-like"/>
    <property type="match status" value="1"/>
</dbReference>
<dbReference type="InterPro" id="IPR011990">
    <property type="entry name" value="TPR-like_helical_dom_sf"/>
</dbReference>
<evidence type="ECO:0000256" key="5">
    <source>
        <dbReference type="ARBA" id="ARBA00023237"/>
    </source>
</evidence>
<evidence type="ECO:0000256" key="6">
    <source>
        <dbReference type="SAM" id="SignalP"/>
    </source>
</evidence>
<dbReference type="Proteomes" id="UP000186685">
    <property type="component" value="Unassembled WGS sequence"/>
</dbReference>
<accession>A0A854C2X9</accession>